<reference evidence="2" key="1">
    <citation type="journal article" date="2023" name="Int. J. Syst. Evol. Microbiol.">
        <title>Collibacillus ludicampi gen. nov., sp. nov., a new soil bacterium of the family Alicyclobacillaceae.</title>
        <authorList>
            <person name="Jojima T."/>
            <person name="Ioku Y."/>
            <person name="Fukuta Y."/>
            <person name="Shirasaka N."/>
            <person name="Matsumura Y."/>
            <person name="Mori M."/>
        </authorList>
    </citation>
    <scope>NUCLEOTIDE SEQUENCE</scope>
    <source>
        <strain evidence="2">TP075</strain>
    </source>
</reference>
<proteinExistence type="predicted"/>
<feature type="domain" description="ANTAR" evidence="1">
    <location>
        <begin position="120"/>
        <end position="181"/>
    </location>
</feature>
<evidence type="ECO:0000313" key="2">
    <source>
        <dbReference type="EMBL" id="GIM46760.1"/>
    </source>
</evidence>
<dbReference type="PROSITE" id="PS50921">
    <property type="entry name" value="ANTAR"/>
    <property type="match status" value="1"/>
</dbReference>
<dbReference type="InterPro" id="IPR011006">
    <property type="entry name" value="CheY-like_superfamily"/>
</dbReference>
<organism evidence="2 3">
    <name type="scientific">Collibacillus ludicampi</name>
    <dbReference type="NCBI Taxonomy" id="2771369"/>
    <lineage>
        <taxon>Bacteria</taxon>
        <taxon>Bacillati</taxon>
        <taxon>Bacillota</taxon>
        <taxon>Bacilli</taxon>
        <taxon>Bacillales</taxon>
        <taxon>Alicyclobacillaceae</taxon>
        <taxon>Collibacillus</taxon>
    </lineage>
</organism>
<evidence type="ECO:0000313" key="3">
    <source>
        <dbReference type="Proteomes" id="UP001057291"/>
    </source>
</evidence>
<dbReference type="EMBL" id="BOQE01000001">
    <property type="protein sequence ID" value="GIM46760.1"/>
    <property type="molecule type" value="Genomic_DNA"/>
</dbReference>
<dbReference type="InterPro" id="IPR005561">
    <property type="entry name" value="ANTAR"/>
</dbReference>
<keyword evidence="3" id="KW-1185">Reference proteome</keyword>
<protein>
    <recommendedName>
        <fullName evidence="1">ANTAR domain-containing protein</fullName>
    </recommendedName>
</protein>
<evidence type="ECO:0000259" key="1">
    <source>
        <dbReference type="PROSITE" id="PS50921"/>
    </source>
</evidence>
<dbReference type="Gene3D" id="1.10.10.10">
    <property type="entry name" value="Winged helix-like DNA-binding domain superfamily/Winged helix DNA-binding domain"/>
    <property type="match status" value="1"/>
</dbReference>
<dbReference type="RefSeq" id="WP_282199817.1">
    <property type="nucleotide sequence ID" value="NZ_BOQE01000001.1"/>
</dbReference>
<dbReference type="AlphaFoldDB" id="A0AAV4LFX8"/>
<accession>A0AAV4LFX8</accession>
<dbReference type="GO" id="GO:0003723">
    <property type="term" value="F:RNA binding"/>
    <property type="evidence" value="ECO:0007669"/>
    <property type="project" value="InterPro"/>
</dbReference>
<dbReference type="InterPro" id="IPR036388">
    <property type="entry name" value="WH-like_DNA-bd_sf"/>
</dbReference>
<dbReference type="SUPFAM" id="SSF52172">
    <property type="entry name" value="CheY-like"/>
    <property type="match status" value="1"/>
</dbReference>
<dbReference type="SMART" id="SM01012">
    <property type="entry name" value="ANTAR"/>
    <property type="match status" value="1"/>
</dbReference>
<name>A0AAV4LFX8_9BACL</name>
<dbReference type="Pfam" id="PF03861">
    <property type="entry name" value="ANTAR"/>
    <property type="match status" value="1"/>
</dbReference>
<sequence>MIPHTVLFVGDREGWGLLPALVHKLGYTAHYVNREQIKRWRDKPVHIAIVSSKDQHLSEILRELSDYPFATVLFVSDELIDITRQLVDETHTVDGIVTEEMGEIQLRMVLEVAMMNNARLQRLKGEVMELQETLVARKTIERAKGFLMNWCGLSESDAYQKMRTQAMKDQRPLREVAKSVLLVSELLGKSRMRTGCEADGNGLGGISGEAGANESS</sequence>
<gene>
    <name evidence="2" type="ORF">DNHGIG_23090</name>
</gene>
<dbReference type="Proteomes" id="UP001057291">
    <property type="component" value="Unassembled WGS sequence"/>
</dbReference>
<comment type="caution">
    <text evidence="2">The sequence shown here is derived from an EMBL/GenBank/DDBJ whole genome shotgun (WGS) entry which is preliminary data.</text>
</comment>